<evidence type="ECO:0000313" key="8">
    <source>
        <dbReference type="Proteomes" id="UP000198688"/>
    </source>
</evidence>
<feature type="active site" description="Charge relay system" evidence="5">
    <location>
        <position position="147"/>
    </location>
</feature>
<evidence type="ECO:0000256" key="4">
    <source>
        <dbReference type="ARBA" id="ARBA00022825"/>
    </source>
</evidence>
<evidence type="ECO:0000256" key="3">
    <source>
        <dbReference type="ARBA" id="ARBA00022801"/>
    </source>
</evidence>
<dbReference type="STRING" id="113562.SAMN04489716_2242"/>
<keyword evidence="8" id="KW-1185">Reference proteome</keyword>
<dbReference type="PROSITE" id="PS51892">
    <property type="entry name" value="SUBTILASE"/>
    <property type="match status" value="1"/>
</dbReference>
<dbReference type="GO" id="GO:0004252">
    <property type="term" value="F:serine-type endopeptidase activity"/>
    <property type="evidence" value="ECO:0007669"/>
    <property type="project" value="UniProtKB-UniRule"/>
</dbReference>
<evidence type="ECO:0000256" key="5">
    <source>
        <dbReference type="PROSITE-ProRule" id="PRU01240"/>
    </source>
</evidence>
<dbReference type="CDD" id="cd00306">
    <property type="entry name" value="Peptidases_S8_S53"/>
    <property type="match status" value="1"/>
</dbReference>
<dbReference type="InterPro" id="IPR023828">
    <property type="entry name" value="Peptidase_S8_Ser-AS"/>
</dbReference>
<evidence type="ECO:0000313" key="7">
    <source>
        <dbReference type="EMBL" id="SDT00876.1"/>
    </source>
</evidence>
<proteinExistence type="inferred from homology"/>
<dbReference type="SUPFAM" id="SSF52743">
    <property type="entry name" value="Subtilisin-like"/>
    <property type="match status" value="1"/>
</dbReference>
<dbReference type="EMBL" id="LT629758">
    <property type="protein sequence ID" value="SDT00876.1"/>
    <property type="molecule type" value="Genomic_DNA"/>
</dbReference>
<organism evidence="7 8">
    <name type="scientific">Actinoplanes derwentensis</name>
    <dbReference type="NCBI Taxonomy" id="113562"/>
    <lineage>
        <taxon>Bacteria</taxon>
        <taxon>Bacillati</taxon>
        <taxon>Actinomycetota</taxon>
        <taxon>Actinomycetes</taxon>
        <taxon>Micromonosporales</taxon>
        <taxon>Micromonosporaceae</taxon>
        <taxon>Actinoplanes</taxon>
    </lineage>
</organism>
<dbReference type="Proteomes" id="UP000198688">
    <property type="component" value="Chromosome I"/>
</dbReference>
<dbReference type="RefSeq" id="WP_092544017.1">
    <property type="nucleotide sequence ID" value="NZ_BOMJ01000039.1"/>
</dbReference>
<keyword evidence="2 5" id="KW-0645">Protease</keyword>
<feature type="active site" description="Charge relay system" evidence="5">
    <location>
        <position position="352"/>
    </location>
</feature>
<dbReference type="InterPro" id="IPR050131">
    <property type="entry name" value="Peptidase_S8_subtilisin-like"/>
</dbReference>
<dbReference type="InterPro" id="IPR000209">
    <property type="entry name" value="Peptidase_S8/S53_dom"/>
</dbReference>
<dbReference type="PROSITE" id="PS00138">
    <property type="entry name" value="SUBTILASE_SER"/>
    <property type="match status" value="1"/>
</dbReference>
<dbReference type="Pfam" id="PF00082">
    <property type="entry name" value="Peptidase_S8"/>
    <property type="match status" value="1"/>
</dbReference>
<feature type="active site" description="Charge relay system" evidence="5">
    <location>
        <position position="189"/>
    </location>
</feature>
<reference evidence="7 8" key="1">
    <citation type="submission" date="2016-10" db="EMBL/GenBank/DDBJ databases">
        <authorList>
            <person name="de Groot N.N."/>
        </authorList>
    </citation>
    <scope>NUCLEOTIDE SEQUENCE [LARGE SCALE GENOMIC DNA]</scope>
    <source>
        <strain evidence="7 8">DSM 43941</strain>
    </source>
</reference>
<dbReference type="PANTHER" id="PTHR43806">
    <property type="entry name" value="PEPTIDASE S8"/>
    <property type="match status" value="1"/>
</dbReference>
<dbReference type="Gene3D" id="3.40.50.200">
    <property type="entry name" value="Peptidase S8/S53 domain"/>
    <property type="match status" value="1"/>
</dbReference>
<accession>A0A1H1WWZ5</accession>
<dbReference type="PANTHER" id="PTHR43806:SF11">
    <property type="entry name" value="CEREVISIN-RELATED"/>
    <property type="match status" value="1"/>
</dbReference>
<evidence type="ECO:0000256" key="1">
    <source>
        <dbReference type="ARBA" id="ARBA00011073"/>
    </source>
</evidence>
<feature type="domain" description="Peptidase S8/S53" evidence="6">
    <location>
        <begin position="141"/>
        <end position="370"/>
    </location>
</feature>
<dbReference type="OrthoDB" id="5177045at2"/>
<sequence>MPEETAFPNPWALDPRIRRTGDTYYFAGELLVADPDMREMNTLLGPLRTLRTVADDPLAGIVTRVAVPAGDDGVETDLPALVSSMRGLARGGPRVGLNHAFAANSGAPITGQPKLHGGLATEPLPVPEQPTAAGATECRPVRVAVVDTGLDPAALTMPVFGRPLRHGVHELDQVYLDSATRRIGLMGGHGTAAAGVVARYARHCVLMSVQVLSVHGITDEVNLAAGILRARDAGAEIISMSLGGVFEGDTPPLALELVLDSLPAETVVVAAAGNVESATPNFYPASRDGVISVAAVDTTGAAAVPAGFSNTGNWITVCAPGVRVHLPYVTGTWDHGPQPLTFAGQVAWSGTSFATPYVAARIAAATSAGQSCRDAADILLKGLPDPFPGYGRYLEAPGDFTYPAP</sequence>
<keyword evidence="4 5" id="KW-0720">Serine protease</keyword>
<dbReference type="InterPro" id="IPR036852">
    <property type="entry name" value="Peptidase_S8/S53_dom_sf"/>
</dbReference>
<keyword evidence="3 5" id="KW-0378">Hydrolase</keyword>
<evidence type="ECO:0000256" key="2">
    <source>
        <dbReference type="ARBA" id="ARBA00022670"/>
    </source>
</evidence>
<dbReference type="PRINTS" id="PR00723">
    <property type="entry name" value="SUBTILISIN"/>
</dbReference>
<protein>
    <submittedName>
        <fullName evidence="7">Subtilase family protein</fullName>
    </submittedName>
</protein>
<dbReference type="GO" id="GO:0006508">
    <property type="term" value="P:proteolysis"/>
    <property type="evidence" value="ECO:0007669"/>
    <property type="project" value="UniProtKB-KW"/>
</dbReference>
<gene>
    <name evidence="7" type="ORF">SAMN04489716_2242</name>
</gene>
<dbReference type="AlphaFoldDB" id="A0A1H1WWZ5"/>
<evidence type="ECO:0000259" key="6">
    <source>
        <dbReference type="Pfam" id="PF00082"/>
    </source>
</evidence>
<comment type="similarity">
    <text evidence="1 5">Belongs to the peptidase S8 family.</text>
</comment>
<dbReference type="InterPro" id="IPR015500">
    <property type="entry name" value="Peptidase_S8_subtilisin-rel"/>
</dbReference>
<name>A0A1H1WWZ5_9ACTN</name>